<organism evidence="1">
    <name type="scientific">bioreactor metagenome</name>
    <dbReference type="NCBI Taxonomy" id="1076179"/>
    <lineage>
        <taxon>unclassified sequences</taxon>
        <taxon>metagenomes</taxon>
        <taxon>ecological metagenomes</taxon>
    </lineage>
</organism>
<evidence type="ECO:0000313" key="1">
    <source>
        <dbReference type="EMBL" id="MPN21520.1"/>
    </source>
</evidence>
<gene>
    <name evidence="1" type="ORF">SDC9_168900</name>
</gene>
<protein>
    <submittedName>
        <fullName evidence="1">Uncharacterized protein</fullName>
    </submittedName>
</protein>
<accession>A0A645G6E7</accession>
<dbReference type="EMBL" id="VSSQ01069524">
    <property type="protein sequence ID" value="MPN21520.1"/>
    <property type="molecule type" value="Genomic_DNA"/>
</dbReference>
<sequence length="76" mass="9465">MEYIPLWYKYNHFLHSEEPDKVHTKKYLLADTHFLETTFRKDIYKQDVSLLHGKLHDQQHIRQKEYTLFLLPYRSQ</sequence>
<name>A0A645G6E7_9ZZZZ</name>
<comment type="caution">
    <text evidence="1">The sequence shown here is derived from an EMBL/GenBank/DDBJ whole genome shotgun (WGS) entry which is preliminary data.</text>
</comment>
<dbReference type="AlphaFoldDB" id="A0A645G6E7"/>
<proteinExistence type="predicted"/>
<reference evidence="1" key="1">
    <citation type="submission" date="2019-08" db="EMBL/GenBank/DDBJ databases">
        <authorList>
            <person name="Kucharzyk K."/>
            <person name="Murdoch R.W."/>
            <person name="Higgins S."/>
            <person name="Loffler F."/>
        </authorList>
    </citation>
    <scope>NUCLEOTIDE SEQUENCE</scope>
</reference>